<evidence type="ECO:0000256" key="2">
    <source>
        <dbReference type="SAM" id="SignalP"/>
    </source>
</evidence>
<dbReference type="GO" id="GO:0009279">
    <property type="term" value="C:cell outer membrane"/>
    <property type="evidence" value="ECO:0007669"/>
    <property type="project" value="UniProtKB-SubCell"/>
</dbReference>
<name>A0A9D7XGD9_9BACT</name>
<dbReference type="Pfam" id="PF13715">
    <property type="entry name" value="CarbopepD_reg_2"/>
    <property type="match status" value="1"/>
</dbReference>
<keyword evidence="4" id="KW-0675">Receptor</keyword>
<keyword evidence="1" id="KW-0472">Membrane</keyword>
<dbReference type="EMBL" id="JADKFW010000021">
    <property type="protein sequence ID" value="MBK9719651.1"/>
    <property type="molecule type" value="Genomic_DNA"/>
</dbReference>
<feature type="chain" id="PRO_5039352363" evidence="2">
    <location>
        <begin position="20"/>
        <end position="742"/>
    </location>
</feature>
<dbReference type="Gene3D" id="2.170.130.10">
    <property type="entry name" value="TonB-dependent receptor, plug domain"/>
    <property type="match status" value="1"/>
</dbReference>
<dbReference type="Pfam" id="PF07715">
    <property type="entry name" value="Plug"/>
    <property type="match status" value="1"/>
</dbReference>
<keyword evidence="1" id="KW-0998">Cell outer membrane</keyword>
<dbReference type="InterPro" id="IPR037066">
    <property type="entry name" value="Plug_dom_sf"/>
</dbReference>
<evidence type="ECO:0000259" key="3">
    <source>
        <dbReference type="Pfam" id="PF07715"/>
    </source>
</evidence>
<proteinExistence type="inferred from homology"/>
<organism evidence="4 5">
    <name type="scientific">Candidatus Defluviibacterium haderslevense</name>
    <dbReference type="NCBI Taxonomy" id="2981993"/>
    <lineage>
        <taxon>Bacteria</taxon>
        <taxon>Pseudomonadati</taxon>
        <taxon>Bacteroidota</taxon>
        <taxon>Saprospiria</taxon>
        <taxon>Saprospirales</taxon>
        <taxon>Saprospiraceae</taxon>
        <taxon>Candidatus Defluviibacterium</taxon>
    </lineage>
</organism>
<evidence type="ECO:0000256" key="1">
    <source>
        <dbReference type="PROSITE-ProRule" id="PRU01360"/>
    </source>
</evidence>
<comment type="subcellular location">
    <subcellularLocation>
        <location evidence="1">Cell outer membrane</location>
        <topology evidence="1">Multi-pass membrane protein</topology>
    </subcellularLocation>
</comment>
<keyword evidence="1" id="KW-0813">Transport</keyword>
<keyword evidence="2" id="KW-0732">Signal</keyword>
<comment type="similarity">
    <text evidence="1">Belongs to the TonB-dependent receptor family.</text>
</comment>
<dbReference type="PROSITE" id="PS52016">
    <property type="entry name" value="TONB_DEPENDENT_REC_3"/>
    <property type="match status" value="1"/>
</dbReference>
<dbReference type="InterPro" id="IPR039426">
    <property type="entry name" value="TonB-dep_rcpt-like"/>
</dbReference>
<keyword evidence="1" id="KW-0812">Transmembrane</keyword>
<dbReference type="InterPro" id="IPR008969">
    <property type="entry name" value="CarboxyPept-like_regulatory"/>
</dbReference>
<dbReference type="AlphaFoldDB" id="A0A9D7XGD9"/>
<accession>A0A9D7XGD9</accession>
<dbReference type="InterPro" id="IPR012910">
    <property type="entry name" value="Plug_dom"/>
</dbReference>
<feature type="signal peptide" evidence="2">
    <location>
        <begin position="1"/>
        <end position="19"/>
    </location>
</feature>
<evidence type="ECO:0000313" key="4">
    <source>
        <dbReference type="EMBL" id="MBK9719651.1"/>
    </source>
</evidence>
<sequence length="742" mass="82688">MRVFSIIFLFLSLSLSAQKGDIRGNVYDKATGEPIAFATVFLAGTSYGTTTNSLGFYTIASVPKGDYRLVVNYIGYDSASFLLTLQGNQIINKQVALSETGFTLGEVSISGKKEQARTEVKISSISVTPKEIKALPSTGGEADIAQYLQIIPGVISTGDQGGQIYIRGGSPVQNKILLDGMTIFNPFHSIGIFSVFETEVIRTVDVLTGGFGAEYGGRVSAIVDMKTREGNKTRFSGLATASPFMSKLLLEGPISKYREGKSGSTSFLVTGKKSYIAQTSPVFYKYAVDSATGKLPFNFTDIYGKFSTISGNGSFLNLFGFNFKDQVNYTDLADLNWNAGGAGASFKLIPGSSSIIIGGNVAYSKYLITLDEIKAERRLSQINGLQANLDFSYFNRKSEIKYGIEFNANSTDFRFTNFLKVPITKKDNNTEVAGYLRYRYASKIFVIDPSIRFQYYASLSKTSIEPRFGLKVNVTNDFRLKAAGGLYSQNLMSSVSERDIVNLFVGFITSPDLIYSSHAIGGFEYDITSNTDINVEGYYKKFTSLYNLNRNKRTVQESDYTKETGDSYGIDFLVKSSWVNWRLWLGYSLGFVNRDDGKQKFPALFDRRHNMNAVLDYQWGRAKCWELGLRWNLGSGFAFTKIQGFIGDNKIPNGLDTKFGIDNPDIGIVYSDKINSGRLPYYHRLDLSLKRRIDITKNINFEIVASVTNAYDRKNIFYYNVVENRRVNQLPILPSILVAFHF</sequence>
<keyword evidence="1" id="KW-1134">Transmembrane beta strand</keyword>
<comment type="caution">
    <text evidence="4">The sequence shown here is derived from an EMBL/GenBank/DDBJ whole genome shotgun (WGS) entry which is preliminary data.</text>
</comment>
<dbReference type="SUPFAM" id="SSF56935">
    <property type="entry name" value="Porins"/>
    <property type="match status" value="1"/>
</dbReference>
<protein>
    <submittedName>
        <fullName evidence="4">TonB-dependent receptor</fullName>
    </submittedName>
</protein>
<reference evidence="4 5" key="1">
    <citation type="submission" date="2020-10" db="EMBL/GenBank/DDBJ databases">
        <title>Connecting structure to function with the recovery of over 1000 high-quality activated sludge metagenome-assembled genomes encoding full-length rRNA genes using long-read sequencing.</title>
        <authorList>
            <person name="Singleton C.M."/>
            <person name="Petriglieri F."/>
            <person name="Kristensen J.M."/>
            <person name="Kirkegaard R.H."/>
            <person name="Michaelsen T.Y."/>
            <person name="Andersen M.H."/>
            <person name="Karst S.M."/>
            <person name="Dueholm M.S."/>
            <person name="Nielsen P.H."/>
            <person name="Albertsen M."/>
        </authorList>
    </citation>
    <scope>NUCLEOTIDE SEQUENCE [LARGE SCALE GENOMIC DNA]</scope>
    <source>
        <strain evidence="4">Ribe_18-Q3-R11-54_BAT3C.373</strain>
    </source>
</reference>
<dbReference type="Gene3D" id="2.60.40.1120">
    <property type="entry name" value="Carboxypeptidase-like, regulatory domain"/>
    <property type="match status" value="1"/>
</dbReference>
<dbReference type="SUPFAM" id="SSF49464">
    <property type="entry name" value="Carboxypeptidase regulatory domain-like"/>
    <property type="match status" value="1"/>
</dbReference>
<feature type="domain" description="TonB-dependent receptor plug" evidence="3">
    <location>
        <begin position="122"/>
        <end position="218"/>
    </location>
</feature>
<gene>
    <name evidence="4" type="ORF">IPO85_19460</name>
</gene>
<evidence type="ECO:0000313" key="5">
    <source>
        <dbReference type="Proteomes" id="UP000808349"/>
    </source>
</evidence>
<dbReference type="Proteomes" id="UP000808349">
    <property type="component" value="Unassembled WGS sequence"/>
</dbReference>